<protein>
    <recommendedName>
        <fullName evidence="5">Chain length-determining protein</fullName>
    </recommendedName>
</protein>
<feature type="transmembrane region" description="Helical" evidence="2">
    <location>
        <begin position="522"/>
        <end position="546"/>
    </location>
</feature>
<keyword evidence="1" id="KW-0175">Coiled coil</keyword>
<reference evidence="3 4" key="1">
    <citation type="submission" date="2017-03" db="EMBL/GenBank/DDBJ databases">
        <title>Complete genome sequence of Candidatus 'Thiodictyon syntrophicum' sp. nov. strain Cad16T, a photolithoautotroph purple sulfur bacterium isolated from an alpine meromictic lake.</title>
        <authorList>
            <person name="Luedin S.M."/>
            <person name="Pothier J.F."/>
            <person name="Danza F."/>
            <person name="Storelli N."/>
            <person name="Wittwer M."/>
            <person name="Tonolla M."/>
        </authorList>
    </citation>
    <scope>NUCLEOTIDE SEQUENCE [LARGE SCALE GENOMIC DNA]</scope>
    <source>
        <strain evidence="3 4">Cad16T</strain>
    </source>
</reference>
<dbReference type="NCBIfam" id="TIGR03007">
    <property type="entry name" value="pepcterm_ChnLen"/>
    <property type="match status" value="1"/>
</dbReference>
<evidence type="ECO:0000256" key="1">
    <source>
        <dbReference type="SAM" id="Coils"/>
    </source>
</evidence>
<dbReference type="PANTHER" id="PTHR32309:SF13">
    <property type="entry name" value="FERRIC ENTEROBACTIN TRANSPORT PROTEIN FEPE"/>
    <property type="match status" value="1"/>
</dbReference>
<evidence type="ECO:0000313" key="4">
    <source>
        <dbReference type="Proteomes" id="UP000232638"/>
    </source>
</evidence>
<dbReference type="GO" id="GO:0004713">
    <property type="term" value="F:protein tyrosine kinase activity"/>
    <property type="evidence" value="ECO:0007669"/>
    <property type="project" value="TreeGrafter"/>
</dbReference>
<dbReference type="KEGG" id="tsy:THSYN_21220"/>
<dbReference type="EMBL" id="CP020370">
    <property type="protein sequence ID" value="AUB83212.1"/>
    <property type="molecule type" value="Genomic_DNA"/>
</dbReference>
<dbReference type="InterPro" id="IPR050445">
    <property type="entry name" value="Bact_polysacc_biosynth/exp"/>
</dbReference>
<organism evidence="3 4">
    <name type="scientific">Candidatus Thiodictyon syntrophicum</name>
    <dbReference type="NCBI Taxonomy" id="1166950"/>
    <lineage>
        <taxon>Bacteria</taxon>
        <taxon>Pseudomonadati</taxon>
        <taxon>Pseudomonadota</taxon>
        <taxon>Gammaproteobacteria</taxon>
        <taxon>Chromatiales</taxon>
        <taxon>Chromatiaceae</taxon>
        <taxon>Thiodictyon</taxon>
    </lineage>
</organism>
<dbReference type="PANTHER" id="PTHR32309">
    <property type="entry name" value="TYROSINE-PROTEIN KINASE"/>
    <property type="match status" value="1"/>
</dbReference>
<accession>A0A2K8UC81</accession>
<gene>
    <name evidence="3" type="ORF">THSYN_21220</name>
</gene>
<dbReference type="InterPro" id="IPR014345">
    <property type="entry name" value="XrtA_polysacc_chain"/>
</dbReference>
<keyword evidence="2" id="KW-0472">Membrane</keyword>
<feature type="coiled-coil region" evidence="1">
    <location>
        <begin position="187"/>
        <end position="398"/>
    </location>
</feature>
<dbReference type="GO" id="GO:0005886">
    <property type="term" value="C:plasma membrane"/>
    <property type="evidence" value="ECO:0007669"/>
    <property type="project" value="TreeGrafter"/>
</dbReference>
<evidence type="ECO:0000256" key="2">
    <source>
        <dbReference type="SAM" id="Phobius"/>
    </source>
</evidence>
<evidence type="ECO:0008006" key="5">
    <source>
        <dbReference type="Google" id="ProtNLM"/>
    </source>
</evidence>
<evidence type="ECO:0000313" key="3">
    <source>
        <dbReference type="EMBL" id="AUB83212.1"/>
    </source>
</evidence>
<name>A0A2K8UC81_9GAMM</name>
<sequence length="554" mass="62660">MSTCAPAISSSFPNPGSSSCRHYHADPMQEILRLAFQYLDGIWRHRWYALAVALIASPIGWFYTASLPDEYVAQARVFVDTDSVLTPLLSGLAIQTSDSRRVTMMTNVLFSRENMEKLARMTDMDLTAKTPQQMDDLVKDLKDRVSLVRQGDNIYTIAFEDRSPDLAKRVVQSMLTIFVESNLGSSRQDQDSAERFLQREVKDYERRLIDGERKVKDFKIRNMDILSDRGSYYTRLQAARASLKRAEDGVRSATRRRDQLADQIAIAEDQGAESVDYSDYLGDALKGHLAEYDLRIRDMQKQLDEFLLRYTDIHPDIVAAKAALERLKAQRETAKTEFLAKQDRHAVVKSLSGNPIYQQLRMRLSEAESEIANQQSMVENLKGDIEKYQASVDQVLQVETEQQQLNRDYSILRANHSQLMERIEKARMTREADTSVDTVKFRTLDPPKVPSQPSAPNRLLLASSVFGSAWAAGLGLAFLLSLLRPVFGDRRQLTEAIGLPVLGSVNMVWTVAERRKKLWGDIAFGTVLIGLIGLFAAVLTVFSLHIDIMSKLPL</sequence>
<dbReference type="SUPFAM" id="SSF90257">
    <property type="entry name" value="Myosin rod fragments"/>
    <property type="match status" value="1"/>
</dbReference>
<keyword evidence="2" id="KW-0812">Transmembrane</keyword>
<proteinExistence type="predicted"/>
<dbReference type="Proteomes" id="UP000232638">
    <property type="component" value="Chromosome"/>
</dbReference>
<keyword evidence="4" id="KW-1185">Reference proteome</keyword>
<dbReference type="AlphaFoldDB" id="A0A2K8UC81"/>
<keyword evidence="2" id="KW-1133">Transmembrane helix</keyword>
<feature type="transmembrane region" description="Helical" evidence="2">
    <location>
        <begin position="459"/>
        <end position="483"/>
    </location>
</feature>